<name>A0A0R1LQU2_9LACO</name>
<keyword evidence="4" id="KW-1185">Reference proteome</keyword>
<organism evidence="3 4">
    <name type="scientific">Levilactobacillus acidifarinae DSM 19394 = JCM 15949</name>
    <dbReference type="NCBI Taxonomy" id="1423715"/>
    <lineage>
        <taxon>Bacteria</taxon>
        <taxon>Bacillati</taxon>
        <taxon>Bacillota</taxon>
        <taxon>Bacilli</taxon>
        <taxon>Lactobacillales</taxon>
        <taxon>Lactobacillaceae</taxon>
        <taxon>Levilactobacillus</taxon>
    </lineage>
</organism>
<keyword evidence="2" id="KW-1133">Transmembrane helix</keyword>
<feature type="region of interest" description="Disordered" evidence="1">
    <location>
        <begin position="32"/>
        <end position="85"/>
    </location>
</feature>
<reference evidence="3 4" key="1">
    <citation type="journal article" date="2015" name="Genome Announc.">
        <title>Expanding the biotechnology potential of lactobacilli through comparative genomics of 213 strains and associated genera.</title>
        <authorList>
            <person name="Sun Z."/>
            <person name="Harris H.M."/>
            <person name="McCann A."/>
            <person name="Guo C."/>
            <person name="Argimon S."/>
            <person name="Zhang W."/>
            <person name="Yang X."/>
            <person name="Jeffery I.B."/>
            <person name="Cooney J.C."/>
            <person name="Kagawa T.F."/>
            <person name="Liu W."/>
            <person name="Song Y."/>
            <person name="Salvetti E."/>
            <person name="Wrobel A."/>
            <person name="Rasinkangas P."/>
            <person name="Parkhill J."/>
            <person name="Rea M.C."/>
            <person name="O'Sullivan O."/>
            <person name="Ritari J."/>
            <person name="Douillard F.P."/>
            <person name="Paul Ross R."/>
            <person name="Yang R."/>
            <person name="Briner A.E."/>
            <person name="Felis G.E."/>
            <person name="de Vos W.M."/>
            <person name="Barrangou R."/>
            <person name="Klaenhammer T.R."/>
            <person name="Caufield P.W."/>
            <person name="Cui Y."/>
            <person name="Zhang H."/>
            <person name="O'Toole P.W."/>
        </authorList>
    </citation>
    <scope>NUCLEOTIDE SEQUENCE [LARGE SCALE GENOMIC DNA]</scope>
    <source>
        <strain evidence="3 4">DSM 19394</strain>
    </source>
</reference>
<keyword evidence="2" id="KW-0812">Transmembrane</keyword>
<dbReference type="AlphaFoldDB" id="A0A0R1LQU2"/>
<dbReference type="Proteomes" id="UP000051955">
    <property type="component" value="Unassembled WGS sequence"/>
</dbReference>
<dbReference type="EMBL" id="AZDV01000007">
    <property type="protein sequence ID" value="KRK95524.1"/>
    <property type="molecule type" value="Genomic_DNA"/>
</dbReference>
<proteinExistence type="predicted"/>
<sequence>MLLSLVTFAWGGIVPVKGASDVQQSQYEVQLTPENQIGTGNGGSQVGGSTGDSSHPVTNNTNGQGATVTGSSTPAQTTAPQYAAAAPTSLSGRLPQLSEQQWTGFGLLGVIILGLMFWVWKLSRKNRRS</sequence>
<feature type="compositionally biased region" description="Low complexity" evidence="1">
    <location>
        <begin position="73"/>
        <end position="85"/>
    </location>
</feature>
<evidence type="ECO:0000313" key="3">
    <source>
        <dbReference type="EMBL" id="KRK95524.1"/>
    </source>
</evidence>
<protein>
    <submittedName>
        <fullName evidence="3">Uncharacterized protein</fullName>
    </submittedName>
</protein>
<dbReference type="PATRIC" id="fig|1423715.3.peg.934"/>
<gene>
    <name evidence="3" type="ORF">FD25_GL000907</name>
</gene>
<evidence type="ECO:0000256" key="2">
    <source>
        <dbReference type="SAM" id="Phobius"/>
    </source>
</evidence>
<comment type="caution">
    <text evidence="3">The sequence shown here is derived from an EMBL/GenBank/DDBJ whole genome shotgun (WGS) entry which is preliminary data.</text>
</comment>
<evidence type="ECO:0000313" key="4">
    <source>
        <dbReference type="Proteomes" id="UP000051955"/>
    </source>
</evidence>
<accession>A0A0R1LQU2</accession>
<feature type="compositionally biased region" description="Polar residues" evidence="1">
    <location>
        <begin position="55"/>
        <end position="72"/>
    </location>
</feature>
<evidence type="ECO:0000256" key="1">
    <source>
        <dbReference type="SAM" id="MobiDB-lite"/>
    </source>
</evidence>
<feature type="compositionally biased region" description="Gly residues" evidence="1">
    <location>
        <begin position="39"/>
        <end position="50"/>
    </location>
</feature>
<keyword evidence="2" id="KW-0472">Membrane</keyword>
<feature type="transmembrane region" description="Helical" evidence="2">
    <location>
        <begin position="102"/>
        <end position="120"/>
    </location>
</feature>